<evidence type="ECO:0000256" key="1">
    <source>
        <dbReference type="ARBA" id="ARBA00004141"/>
    </source>
</evidence>
<feature type="transmembrane region" description="Helical" evidence="7">
    <location>
        <begin position="31"/>
        <end position="53"/>
    </location>
</feature>
<keyword evidence="3" id="KW-0813">Transport</keyword>
<reference evidence="10" key="1">
    <citation type="submission" date="2022-05" db="EMBL/GenBank/DDBJ databases">
        <title>Comparative Genomics of Spacecraft Associated Microbes.</title>
        <authorList>
            <person name="Tran M.T."/>
            <person name="Wright A."/>
            <person name="Seuylemezian A."/>
            <person name="Eisen J."/>
            <person name="Coil D."/>
        </authorList>
    </citation>
    <scope>NUCLEOTIDE SEQUENCE</scope>
    <source>
        <strain evidence="10">214.1.1</strain>
    </source>
</reference>
<keyword evidence="5 7" id="KW-1133">Transmembrane helix</keyword>
<dbReference type="GO" id="GO:0008324">
    <property type="term" value="F:monoatomic cation transmembrane transporter activity"/>
    <property type="evidence" value="ECO:0007669"/>
    <property type="project" value="InterPro"/>
</dbReference>
<keyword evidence="4 7" id="KW-0812">Transmembrane</keyword>
<protein>
    <submittedName>
        <fullName evidence="10">Cation diffusion facilitator family transporter</fullName>
    </submittedName>
</protein>
<evidence type="ECO:0000313" key="11">
    <source>
        <dbReference type="Proteomes" id="UP001139179"/>
    </source>
</evidence>
<comment type="subcellular location">
    <subcellularLocation>
        <location evidence="1">Membrane</location>
        <topology evidence="1">Multi-pass membrane protein</topology>
    </subcellularLocation>
</comment>
<evidence type="ECO:0000256" key="4">
    <source>
        <dbReference type="ARBA" id="ARBA00022692"/>
    </source>
</evidence>
<accession>A0A9X2IMS7</accession>
<dbReference type="Pfam" id="PF16916">
    <property type="entry name" value="ZT_dimer"/>
    <property type="match status" value="1"/>
</dbReference>
<evidence type="ECO:0000256" key="3">
    <source>
        <dbReference type="ARBA" id="ARBA00022448"/>
    </source>
</evidence>
<comment type="caution">
    <text evidence="10">The sequence shown here is derived from an EMBL/GenBank/DDBJ whole genome shotgun (WGS) entry which is preliminary data.</text>
</comment>
<dbReference type="SUPFAM" id="SSF161111">
    <property type="entry name" value="Cation efflux protein transmembrane domain-like"/>
    <property type="match status" value="1"/>
</dbReference>
<dbReference type="InterPro" id="IPR036837">
    <property type="entry name" value="Cation_efflux_CTD_sf"/>
</dbReference>
<keyword evidence="11" id="KW-1185">Reference proteome</keyword>
<feature type="domain" description="Cation efflux protein cytoplasmic" evidence="9">
    <location>
        <begin position="237"/>
        <end position="313"/>
    </location>
</feature>
<dbReference type="Gene3D" id="1.20.1510.10">
    <property type="entry name" value="Cation efflux protein transmembrane domain"/>
    <property type="match status" value="1"/>
</dbReference>
<feature type="transmembrane region" description="Helical" evidence="7">
    <location>
        <begin position="59"/>
        <end position="80"/>
    </location>
</feature>
<dbReference type="Gene3D" id="3.30.70.1350">
    <property type="entry name" value="Cation efflux protein, cytoplasmic domain"/>
    <property type="match status" value="1"/>
</dbReference>
<gene>
    <name evidence="10" type="ORF">M3202_01205</name>
</gene>
<dbReference type="Pfam" id="PF01545">
    <property type="entry name" value="Cation_efflux"/>
    <property type="match status" value="1"/>
</dbReference>
<dbReference type="FunFam" id="1.20.1510.10:FF:000006">
    <property type="entry name" value="Divalent cation efflux transporter"/>
    <property type="match status" value="1"/>
</dbReference>
<dbReference type="InterPro" id="IPR050291">
    <property type="entry name" value="CDF_Transporter"/>
</dbReference>
<keyword evidence="6 7" id="KW-0472">Membrane</keyword>
<evidence type="ECO:0000259" key="8">
    <source>
        <dbReference type="Pfam" id="PF01545"/>
    </source>
</evidence>
<feature type="transmembrane region" description="Helical" evidence="7">
    <location>
        <begin position="174"/>
        <end position="192"/>
    </location>
</feature>
<dbReference type="SUPFAM" id="SSF160240">
    <property type="entry name" value="Cation efflux protein cytoplasmic domain-like"/>
    <property type="match status" value="1"/>
</dbReference>
<organism evidence="10 11">
    <name type="scientific">Halalkalibacter oceani</name>
    <dbReference type="NCBI Taxonomy" id="1653776"/>
    <lineage>
        <taxon>Bacteria</taxon>
        <taxon>Bacillati</taxon>
        <taxon>Bacillota</taxon>
        <taxon>Bacilli</taxon>
        <taxon>Bacillales</taxon>
        <taxon>Bacillaceae</taxon>
        <taxon>Halalkalibacter</taxon>
    </lineage>
</organism>
<dbReference type="GO" id="GO:0016020">
    <property type="term" value="C:membrane"/>
    <property type="evidence" value="ECO:0007669"/>
    <property type="project" value="UniProtKB-SubCell"/>
</dbReference>
<dbReference type="EMBL" id="JAMBOL010000001">
    <property type="protein sequence ID" value="MCM3712687.1"/>
    <property type="molecule type" value="Genomic_DNA"/>
</dbReference>
<dbReference type="Proteomes" id="UP001139179">
    <property type="component" value="Unassembled WGS sequence"/>
</dbReference>
<dbReference type="NCBIfam" id="TIGR01297">
    <property type="entry name" value="CDF"/>
    <property type="match status" value="1"/>
</dbReference>
<name>A0A9X2IMS7_9BACI</name>
<evidence type="ECO:0000256" key="6">
    <source>
        <dbReference type="ARBA" id="ARBA00023136"/>
    </source>
</evidence>
<evidence type="ECO:0000259" key="9">
    <source>
        <dbReference type="Pfam" id="PF16916"/>
    </source>
</evidence>
<dbReference type="RefSeq" id="WP_251221548.1">
    <property type="nucleotide sequence ID" value="NZ_JAMBOL010000001.1"/>
</dbReference>
<sequence length="316" mass="34612">MVNLKGQHSSNNNKVGVEVTEADVRYRKVRFAAWVGIVGNVILAIIKAVVGIMANSRALIADAVHSASDVVGSVVVLIGVRAAKLPPDQDHPYGHGKAESVAAIIVSVLLFLVGFEIALSAGRSFFEPVEVPKVLAIYAVLFSIFAKELMFRYKYHLGKTYKSDALMTDAWHHRSDVFSSIAALIGIGAALLGDYLQISWLVYGDAAASAFVAFLIGKMAWSLGKQSIHNALDHVLHEEDTVEMKRAASNVDGVLNIDEFFAREHGHYVIIDIKVAVNPDISVEEGHTIGKKVKERLLEEKYVQDVLVHINPYKEK</sequence>
<feature type="transmembrane region" description="Helical" evidence="7">
    <location>
        <begin position="101"/>
        <end position="122"/>
    </location>
</feature>
<dbReference type="PANTHER" id="PTHR43840:SF15">
    <property type="entry name" value="MITOCHONDRIAL METAL TRANSPORTER 1-RELATED"/>
    <property type="match status" value="1"/>
</dbReference>
<feature type="domain" description="Cation efflux protein transmembrane" evidence="8">
    <location>
        <begin position="34"/>
        <end position="228"/>
    </location>
</feature>
<dbReference type="InterPro" id="IPR027469">
    <property type="entry name" value="Cation_efflux_TMD_sf"/>
</dbReference>
<feature type="transmembrane region" description="Helical" evidence="7">
    <location>
        <begin position="134"/>
        <end position="153"/>
    </location>
</feature>
<dbReference type="InterPro" id="IPR058533">
    <property type="entry name" value="Cation_efflux_TM"/>
</dbReference>
<proteinExistence type="inferred from homology"/>
<comment type="similarity">
    <text evidence="2">Belongs to the cation diffusion facilitator (CDF) transporter (TC 2.A.4) family.</text>
</comment>
<evidence type="ECO:0000313" key="10">
    <source>
        <dbReference type="EMBL" id="MCM3712687.1"/>
    </source>
</evidence>
<evidence type="ECO:0000256" key="7">
    <source>
        <dbReference type="SAM" id="Phobius"/>
    </source>
</evidence>
<dbReference type="InterPro" id="IPR002524">
    <property type="entry name" value="Cation_efflux"/>
</dbReference>
<evidence type="ECO:0000256" key="2">
    <source>
        <dbReference type="ARBA" id="ARBA00008114"/>
    </source>
</evidence>
<dbReference type="PANTHER" id="PTHR43840">
    <property type="entry name" value="MITOCHONDRIAL METAL TRANSPORTER 1-RELATED"/>
    <property type="match status" value="1"/>
</dbReference>
<evidence type="ECO:0000256" key="5">
    <source>
        <dbReference type="ARBA" id="ARBA00022989"/>
    </source>
</evidence>
<feature type="transmembrane region" description="Helical" evidence="7">
    <location>
        <begin position="198"/>
        <end position="217"/>
    </location>
</feature>
<dbReference type="AlphaFoldDB" id="A0A9X2IMS7"/>
<dbReference type="InterPro" id="IPR027470">
    <property type="entry name" value="Cation_efflux_CTD"/>
</dbReference>